<dbReference type="InterPro" id="IPR036291">
    <property type="entry name" value="NAD(P)-bd_dom_sf"/>
</dbReference>
<dbReference type="Pfam" id="PF00106">
    <property type="entry name" value="adh_short"/>
    <property type="match status" value="1"/>
</dbReference>
<dbReference type="PROSITE" id="PS00061">
    <property type="entry name" value="ADH_SHORT"/>
    <property type="match status" value="1"/>
</dbReference>
<dbReference type="PANTHER" id="PTHR43976:SF16">
    <property type="entry name" value="SHORT-CHAIN DEHYDROGENASE_REDUCTASE FAMILY PROTEIN"/>
    <property type="match status" value="1"/>
</dbReference>
<evidence type="ECO:0000256" key="3">
    <source>
        <dbReference type="RuleBase" id="RU000363"/>
    </source>
</evidence>
<dbReference type="OrthoDB" id="9792003at2"/>
<sequence length="276" mass="28726">MATWFITGASRGFGVLIAETALADGHNVVATARDAAAARAALPDSERLLTAALDVSDIDQAQAAVSTALETFGSIDVLVNNAGRGVLGAVEEVSDAEARAVFETNVFGVLNVTRAVLPGMRKRRTGHIINFSSVGGFAGSIGWGVYNGTKFAVEGISEALALELAPLGIQVTIVEPGYFRTDFLDGSSLQFAATALEDYAETSGQMRDRAQAVSHQQPGDPRAGARVVVDIGGRADAPLRLPLGADAVERIEAKLKSVAANLDQVRQQSISTSFAG</sequence>
<dbReference type="InterPro" id="IPR020904">
    <property type="entry name" value="Sc_DH/Rdtase_CS"/>
</dbReference>
<dbReference type="GO" id="GO:0016491">
    <property type="term" value="F:oxidoreductase activity"/>
    <property type="evidence" value="ECO:0007669"/>
    <property type="project" value="UniProtKB-KW"/>
</dbReference>
<evidence type="ECO:0000313" key="5">
    <source>
        <dbReference type="EMBL" id="AKS33868.1"/>
    </source>
</evidence>
<dbReference type="PRINTS" id="PR00080">
    <property type="entry name" value="SDRFAMILY"/>
</dbReference>
<evidence type="ECO:0000256" key="1">
    <source>
        <dbReference type="ARBA" id="ARBA00006484"/>
    </source>
</evidence>
<dbReference type="STRING" id="134601.AFA91_20485"/>
<dbReference type="PATRIC" id="fig|134601.6.peg.4235"/>
<reference evidence="5 6" key="1">
    <citation type="submission" date="2015-07" db="EMBL/GenBank/DDBJ databases">
        <title>Complete genome sequence of Mycobacterium goodii X7B, a facultative thermophilic biodesulfurizing bacterium.</title>
        <authorList>
            <person name="Yu B."/>
            <person name="Li F."/>
            <person name="Xu P."/>
        </authorList>
    </citation>
    <scope>NUCLEOTIDE SEQUENCE [LARGE SCALE GENOMIC DNA]</scope>
    <source>
        <strain evidence="5 6">X7B</strain>
    </source>
</reference>
<dbReference type="CDD" id="cd05374">
    <property type="entry name" value="17beta-HSD-like_SDR_c"/>
    <property type="match status" value="1"/>
</dbReference>
<accession>A0A0K0X8Z5</accession>
<dbReference type="SMART" id="SM00822">
    <property type="entry name" value="PKS_KR"/>
    <property type="match status" value="1"/>
</dbReference>
<name>A0A0K0X8Z5_MYCGD</name>
<evidence type="ECO:0000313" key="6">
    <source>
        <dbReference type="Proteomes" id="UP000062255"/>
    </source>
</evidence>
<protein>
    <submittedName>
        <fullName evidence="5">Short-chain dehydrogenase</fullName>
    </submittedName>
</protein>
<dbReference type="Gene3D" id="3.40.50.720">
    <property type="entry name" value="NAD(P)-binding Rossmann-like Domain"/>
    <property type="match status" value="1"/>
</dbReference>
<dbReference type="PANTHER" id="PTHR43976">
    <property type="entry name" value="SHORT CHAIN DEHYDROGENASE"/>
    <property type="match status" value="1"/>
</dbReference>
<dbReference type="SUPFAM" id="SSF51735">
    <property type="entry name" value="NAD(P)-binding Rossmann-fold domains"/>
    <property type="match status" value="1"/>
</dbReference>
<keyword evidence="2" id="KW-0560">Oxidoreductase</keyword>
<dbReference type="KEGG" id="mgo:AFA91_20485"/>
<organism evidence="5 6">
    <name type="scientific">Mycolicibacterium goodii</name>
    <name type="common">Mycobacterium goodii</name>
    <dbReference type="NCBI Taxonomy" id="134601"/>
    <lineage>
        <taxon>Bacteria</taxon>
        <taxon>Bacillati</taxon>
        <taxon>Actinomycetota</taxon>
        <taxon>Actinomycetes</taxon>
        <taxon>Mycobacteriales</taxon>
        <taxon>Mycobacteriaceae</taxon>
        <taxon>Mycolicibacterium</taxon>
    </lineage>
</organism>
<dbReference type="PRINTS" id="PR00081">
    <property type="entry name" value="GDHRDH"/>
</dbReference>
<dbReference type="Proteomes" id="UP000062255">
    <property type="component" value="Chromosome"/>
</dbReference>
<proteinExistence type="inferred from homology"/>
<dbReference type="NCBIfam" id="NF004824">
    <property type="entry name" value="PRK06180.1"/>
    <property type="match status" value="1"/>
</dbReference>
<feature type="domain" description="Ketoreductase" evidence="4">
    <location>
        <begin position="2"/>
        <end position="182"/>
    </location>
</feature>
<evidence type="ECO:0000256" key="2">
    <source>
        <dbReference type="ARBA" id="ARBA00023002"/>
    </source>
</evidence>
<dbReference type="EMBL" id="CP012150">
    <property type="protein sequence ID" value="AKS33868.1"/>
    <property type="molecule type" value="Genomic_DNA"/>
</dbReference>
<dbReference type="InterPro" id="IPR057326">
    <property type="entry name" value="KR_dom"/>
</dbReference>
<comment type="similarity">
    <text evidence="1 3">Belongs to the short-chain dehydrogenases/reductases (SDR) family.</text>
</comment>
<gene>
    <name evidence="5" type="ORF">AFA91_20485</name>
</gene>
<dbReference type="AlphaFoldDB" id="A0A0K0X8Z5"/>
<evidence type="ECO:0000259" key="4">
    <source>
        <dbReference type="SMART" id="SM00822"/>
    </source>
</evidence>
<dbReference type="InterPro" id="IPR002347">
    <property type="entry name" value="SDR_fam"/>
</dbReference>
<dbReference type="InterPro" id="IPR051911">
    <property type="entry name" value="SDR_oxidoreductase"/>
</dbReference>